<reference evidence="2" key="1">
    <citation type="submission" date="2021-03" db="EMBL/GenBank/DDBJ databases">
        <title>Draft genome sequence of rust myrtle Austropuccinia psidii MF-1, a brazilian biotype.</title>
        <authorList>
            <person name="Quecine M.C."/>
            <person name="Pachon D.M.R."/>
            <person name="Bonatelli M.L."/>
            <person name="Correr F.H."/>
            <person name="Franceschini L.M."/>
            <person name="Leite T.F."/>
            <person name="Margarido G.R.A."/>
            <person name="Almeida C.A."/>
            <person name="Ferrarezi J.A."/>
            <person name="Labate C.A."/>
        </authorList>
    </citation>
    <scope>NUCLEOTIDE SEQUENCE</scope>
    <source>
        <strain evidence="2">MF-1</strain>
    </source>
</reference>
<sequence>MEHMSEDRTKKMVASTAWWPKWEKELSEYINTCERCTKENRKHGKKYGLIQHIEEPKENLNACLVIVDRHCKSVRCFPCHKEDTETDTALLFWNNIIATCGVQRIIINDRYPKFTSKLWTNLYEILGTMLKIKIISSLLNLPTPNDQHKCQCTANLTQTSKKDHAQALHMTGKPTPSNT</sequence>
<dbReference type="InterPro" id="IPR041588">
    <property type="entry name" value="Integrase_H2C2"/>
</dbReference>
<dbReference type="GO" id="GO:0003676">
    <property type="term" value="F:nucleic acid binding"/>
    <property type="evidence" value="ECO:0007669"/>
    <property type="project" value="InterPro"/>
</dbReference>
<evidence type="ECO:0000259" key="1">
    <source>
        <dbReference type="Pfam" id="PF17921"/>
    </source>
</evidence>
<dbReference type="Pfam" id="PF17921">
    <property type="entry name" value="Integrase_H2C2"/>
    <property type="match status" value="1"/>
</dbReference>
<comment type="caution">
    <text evidence="2">The sequence shown here is derived from an EMBL/GenBank/DDBJ whole genome shotgun (WGS) entry which is preliminary data.</text>
</comment>
<name>A0A9Q3EF39_9BASI</name>
<dbReference type="AlphaFoldDB" id="A0A9Q3EF39"/>
<dbReference type="InterPro" id="IPR050951">
    <property type="entry name" value="Retrovirus_Pol_polyprotein"/>
</dbReference>
<feature type="domain" description="Integrase zinc-binding" evidence="1">
    <location>
        <begin position="3"/>
        <end position="40"/>
    </location>
</feature>
<dbReference type="Gene3D" id="3.30.420.10">
    <property type="entry name" value="Ribonuclease H-like superfamily/Ribonuclease H"/>
    <property type="match status" value="1"/>
</dbReference>
<gene>
    <name evidence="2" type="ORF">O181_060951</name>
</gene>
<dbReference type="SUPFAM" id="SSF53098">
    <property type="entry name" value="Ribonuclease H-like"/>
    <property type="match status" value="1"/>
</dbReference>
<dbReference type="PANTHER" id="PTHR37984">
    <property type="entry name" value="PROTEIN CBG26694"/>
    <property type="match status" value="1"/>
</dbReference>
<evidence type="ECO:0000313" key="3">
    <source>
        <dbReference type="Proteomes" id="UP000765509"/>
    </source>
</evidence>
<dbReference type="InterPro" id="IPR036397">
    <property type="entry name" value="RNaseH_sf"/>
</dbReference>
<dbReference type="EMBL" id="AVOT02028677">
    <property type="protein sequence ID" value="MBW0521236.1"/>
    <property type="molecule type" value="Genomic_DNA"/>
</dbReference>
<evidence type="ECO:0000313" key="2">
    <source>
        <dbReference type="EMBL" id="MBW0521236.1"/>
    </source>
</evidence>
<organism evidence="2 3">
    <name type="scientific">Austropuccinia psidii MF-1</name>
    <dbReference type="NCBI Taxonomy" id="1389203"/>
    <lineage>
        <taxon>Eukaryota</taxon>
        <taxon>Fungi</taxon>
        <taxon>Dikarya</taxon>
        <taxon>Basidiomycota</taxon>
        <taxon>Pucciniomycotina</taxon>
        <taxon>Pucciniomycetes</taxon>
        <taxon>Pucciniales</taxon>
        <taxon>Sphaerophragmiaceae</taxon>
        <taxon>Austropuccinia</taxon>
    </lineage>
</organism>
<keyword evidence="3" id="KW-1185">Reference proteome</keyword>
<dbReference type="Gene3D" id="1.10.340.70">
    <property type="match status" value="1"/>
</dbReference>
<dbReference type="InterPro" id="IPR012337">
    <property type="entry name" value="RNaseH-like_sf"/>
</dbReference>
<dbReference type="Proteomes" id="UP000765509">
    <property type="component" value="Unassembled WGS sequence"/>
</dbReference>
<dbReference type="PANTHER" id="PTHR37984:SF5">
    <property type="entry name" value="PROTEIN NYNRIN-LIKE"/>
    <property type="match status" value="1"/>
</dbReference>
<accession>A0A9Q3EF39</accession>
<proteinExistence type="predicted"/>
<protein>
    <recommendedName>
        <fullName evidence="1">Integrase zinc-binding domain-containing protein</fullName>
    </recommendedName>
</protein>